<dbReference type="Gramene" id="RZC79513">
    <property type="protein sequence ID" value="RZC79513"/>
    <property type="gene ID" value="C5167_003720"/>
</dbReference>
<evidence type="ECO:0000313" key="2">
    <source>
        <dbReference type="Proteomes" id="UP000316621"/>
    </source>
</evidence>
<dbReference type="EMBL" id="CM010723">
    <property type="protein sequence ID" value="RZC79513.1"/>
    <property type="molecule type" value="Genomic_DNA"/>
</dbReference>
<evidence type="ECO:0000313" key="1">
    <source>
        <dbReference type="EMBL" id="RZC79513.1"/>
    </source>
</evidence>
<sequence length="34" mass="3766">FSDNVGQLLDANHALMLKSSHAGQSSRQVFAWYS</sequence>
<reference evidence="1 2" key="1">
    <citation type="journal article" date="2018" name="Science">
        <title>The opium poppy genome and morphinan production.</title>
        <authorList>
            <person name="Guo L."/>
            <person name="Winzer T."/>
            <person name="Yang X."/>
            <person name="Li Y."/>
            <person name="Ning Z."/>
            <person name="He Z."/>
            <person name="Teodor R."/>
            <person name="Lu Y."/>
            <person name="Bowser T.A."/>
            <person name="Graham I.A."/>
            <person name="Ye K."/>
        </authorList>
    </citation>
    <scope>NUCLEOTIDE SEQUENCE [LARGE SCALE GENOMIC DNA]</scope>
    <source>
        <strain evidence="2">cv. HN1</strain>
        <tissue evidence="1">Leaves</tissue>
    </source>
</reference>
<protein>
    <submittedName>
        <fullName evidence="1">Uncharacterized protein</fullName>
    </submittedName>
</protein>
<gene>
    <name evidence="1" type="ORF">C5167_003720</name>
</gene>
<dbReference type="Proteomes" id="UP000316621">
    <property type="component" value="Chromosome 9"/>
</dbReference>
<name>A0A4Y7L1T7_PAPSO</name>
<keyword evidence="2" id="KW-1185">Reference proteome</keyword>
<accession>A0A4Y7L1T7</accession>
<feature type="non-terminal residue" evidence="1">
    <location>
        <position position="1"/>
    </location>
</feature>
<proteinExistence type="predicted"/>
<dbReference type="AlphaFoldDB" id="A0A4Y7L1T7"/>
<organism evidence="1 2">
    <name type="scientific">Papaver somniferum</name>
    <name type="common">Opium poppy</name>
    <dbReference type="NCBI Taxonomy" id="3469"/>
    <lineage>
        <taxon>Eukaryota</taxon>
        <taxon>Viridiplantae</taxon>
        <taxon>Streptophyta</taxon>
        <taxon>Embryophyta</taxon>
        <taxon>Tracheophyta</taxon>
        <taxon>Spermatophyta</taxon>
        <taxon>Magnoliopsida</taxon>
        <taxon>Ranunculales</taxon>
        <taxon>Papaveraceae</taxon>
        <taxon>Papaveroideae</taxon>
        <taxon>Papaver</taxon>
    </lineage>
</organism>